<proteinExistence type="predicted"/>
<reference evidence="1" key="1">
    <citation type="submission" date="2020-06" db="EMBL/GenBank/DDBJ databases">
        <authorList>
            <person name="Li T."/>
            <person name="Hu X."/>
            <person name="Zhang T."/>
            <person name="Song X."/>
            <person name="Zhang H."/>
            <person name="Dai N."/>
            <person name="Sheng W."/>
            <person name="Hou X."/>
            <person name="Wei L."/>
        </authorList>
    </citation>
    <scope>NUCLEOTIDE SEQUENCE</scope>
    <source>
        <strain evidence="1">3651</strain>
        <tissue evidence="1">Leaf</tissue>
    </source>
</reference>
<dbReference type="Gene3D" id="3.80.10.10">
    <property type="entry name" value="Ribonuclease Inhibitor"/>
    <property type="match status" value="1"/>
</dbReference>
<keyword evidence="2" id="KW-1185">Reference proteome</keyword>
<organism evidence="1 2">
    <name type="scientific">Sesamum alatum</name>
    <dbReference type="NCBI Taxonomy" id="300844"/>
    <lineage>
        <taxon>Eukaryota</taxon>
        <taxon>Viridiplantae</taxon>
        <taxon>Streptophyta</taxon>
        <taxon>Embryophyta</taxon>
        <taxon>Tracheophyta</taxon>
        <taxon>Spermatophyta</taxon>
        <taxon>Magnoliopsida</taxon>
        <taxon>eudicotyledons</taxon>
        <taxon>Gunneridae</taxon>
        <taxon>Pentapetalae</taxon>
        <taxon>asterids</taxon>
        <taxon>lamiids</taxon>
        <taxon>Lamiales</taxon>
        <taxon>Pedaliaceae</taxon>
        <taxon>Sesamum</taxon>
    </lineage>
</organism>
<dbReference type="SUPFAM" id="SSF52047">
    <property type="entry name" value="RNI-like"/>
    <property type="match status" value="1"/>
</dbReference>
<evidence type="ECO:0000313" key="2">
    <source>
        <dbReference type="Proteomes" id="UP001293254"/>
    </source>
</evidence>
<dbReference type="AlphaFoldDB" id="A0AAE2CK58"/>
<gene>
    <name evidence="1" type="ORF">Salat_1710200</name>
</gene>
<comment type="caution">
    <text evidence="1">The sequence shown here is derived from an EMBL/GenBank/DDBJ whole genome shotgun (WGS) entry which is preliminary data.</text>
</comment>
<name>A0AAE2CK58_9LAMI</name>
<dbReference type="Proteomes" id="UP001293254">
    <property type="component" value="Unassembled WGS sequence"/>
</dbReference>
<sequence length="163" mass="18173">MQHCPNLKSIPYPSGEQTRGFTNLRMLDVEWCEALTSLPCEMIASCAASLELLGLVGLSSLTNFAEVFRLVPKMPRLAHLGISAVPKFTYSPMEIGSFGSLRFLQVMPLLDSLDLASFEEFLDVLLQGVNSLPTLCLTGHQHWDSLPKQLQHDSHFSYSFKNN</sequence>
<dbReference type="InterPro" id="IPR032675">
    <property type="entry name" value="LRR_dom_sf"/>
</dbReference>
<dbReference type="EMBL" id="JACGWO010000006">
    <property type="protein sequence ID" value="KAK4425163.1"/>
    <property type="molecule type" value="Genomic_DNA"/>
</dbReference>
<accession>A0AAE2CK58</accession>
<evidence type="ECO:0000313" key="1">
    <source>
        <dbReference type="EMBL" id="KAK4425163.1"/>
    </source>
</evidence>
<reference evidence="1" key="2">
    <citation type="journal article" date="2024" name="Plant">
        <title>Genomic evolution and insights into agronomic trait innovations of Sesamum species.</title>
        <authorList>
            <person name="Miao H."/>
            <person name="Wang L."/>
            <person name="Qu L."/>
            <person name="Liu H."/>
            <person name="Sun Y."/>
            <person name="Le M."/>
            <person name="Wang Q."/>
            <person name="Wei S."/>
            <person name="Zheng Y."/>
            <person name="Lin W."/>
            <person name="Duan Y."/>
            <person name="Cao H."/>
            <person name="Xiong S."/>
            <person name="Wang X."/>
            <person name="Wei L."/>
            <person name="Li C."/>
            <person name="Ma Q."/>
            <person name="Ju M."/>
            <person name="Zhao R."/>
            <person name="Li G."/>
            <person name="Mu C."/>
            <person name="Tian Q."/>
            <person name="Mei H."/>
            <person name="Zhang T."/>
            <person name="Gao T."/>
            <person name="Zhang H."/>
        </authorList>
    </citation>
    <scope>NUCLEOTIDE SEQUENCE</scope>
    <source>
        <strain evidence="1">3651</strain>
    </source>
</reference>
<protein>
    <submittedName>
        <fullName evidence="1">Uncharacterized protein</fullName>
    </submittedName>
</protein>